<organism evidence="1 2">
    <name type="scientific">Naganishia vaughanmartiniae</name>
    <dbReference type="NCBI Taxonomy" id="1424756"/>
    <lineage>
        <taxon>Eukaryota</taxon>
        <taxon>Fungi</taxon>
        <taxon>Dikarya</taxon>
        <taxon>Basidiomycota</taxon>
        <taxon>Agaricomycotina</taxon>
        <taxon>Tremellomycetes</taxon>
        <taxon>Filobasidiales</taxon>
        <taxon>Filobasidiaceae</taxon>
        <taxon>Naganishia</taxon>
    </lineage>
</organism>
<evidence type="ECO:0000313" key="1">
    <source>
        <dbReference type="EMBL" id="KAJ9125558.1"/>
    </source>
</evidence>
<evidence type="ECO:0000313" key="2">
    <source>
        <dbReference type="Proteomes" id="UP001243375"/>
    </source>
</evidence>
<proteinExistence type="predicted"/>
<name>A0ACC2XNI4_9TREE</name>
<protein>
    <submittedName>
        <fullName evidence="1">Uncharacterized protein</fullName>
    </submittedName>
</protein>
<dbReference type="EMBL" id="JASBWU010000001">
    <property type="protein sequence ID" value="KAJ9125558.1"/>
    <property type="molecule type" value="Genomic_DNA"/>
</dbReference>
<comment type="caution">
    <text evidence="1">The sequence shown here is derived from an EMBL/GenBank/DDBJ whole genome shotgun (WGS) entry which is preliminary data.</text>
</comment>
<dbReference type="Proteomes" id="UP001243375">
    <property type="component" value="Unassembled WGS sequence"/>
</dbReference>
<accession>A0ACC2XNI4</accession>
<keyword evidence="2" id="KW-1185">Reference proteome</keyword>
<reference evidence="1" key="1">
    <citation type="submission" date="2023-04" db="EMBL/GenBank/DDBJ databases">
        <title>Draft Genome sequencing of Naganishia species isolated from polar environments using Oxford Nanopore Technology.</title>
        <authorList>
            <person name="Leo P."/>
            <person name="Venkateswaran K."/>
        </authorList>
    </citation>
    <scope>NUCLEOTIDE SEQUENCE</scope>
    <source>
        <strain evidence="1">MNA-CCFEE 5425</strain>
    </source>
</reference>
<sequence>MIDLQTVKLNDGVGVPLLGYGTGTAVRLSGKEKAVDFIKMAYSEAKLCHMDCAQRYFNEESIAVAMKDLGLKREEVFITTKTYKRRKLDVEEVDLFLIHVPDELKEIGLGKAWEMMEQLQCEGKARSIGVSNYRIADLEETLKTAKIVPSVNQTDRDVVEIEVHPYVFEKAKPLIDYRHQKGIAIASYAALASIVRHPGGPVDQVVKDIAEELSMTEDQVLLKWAHQVTYGGIVITTSLKKERLQGQVKAFATMPYLSDTQVRTIADAGKKLYFRQFVSI</sequence>
<gene>
    <name evidence="1" type="ORF">QFC22_000520</name>
</gene>